<feature type="transmembrane region" description="Helical" evidence="1">
    <location>
        <begin position="315"/>
        <end position="334"/>
    </location>
</feature>
<accession>A0A3B0UD66</accession>
<feature type="domain" description="Schlafen AlbA-2" evidence="2">
    <location>
        <begin position="367"/>
        <end position="508"/>
    </location>
</feature>
<dbReference type="AlphaFoldDB" id="A0A3B0UD66"/>
<organism evidence="3">
    <name type="scientific">hydrothermal vent metagenome</name>
    <dbReference type="NCBI Taxonomy" id="652676"/>
    <lineage>
        <taxon>unclassified sequences</taxon>
        <taxon>metagenomes</taxon>
        <taxon>ecological metagenomes</taxon>
    </lineage>
</organism>
<keyword evidence="1" id="KW-1133">Transmembrane helix</keyword>
<sequence>MNKKIRLWASILAAIISLILYVTASEKTYSDQTIKTLSDKLQTHVVRFLKKNKVATNTLKQDFDSLNYKDLTPDFLNRYAYKRLRKSPEMQGLIIFGDRFHFLFERDKKTWVATYDTTLNDTLTNWIRLSKKLEEVGHWTDTYNYFIDEAPINKMRQLLKHSGKQSLWKVLFHKGPLQKDFILSSNIIRLKDGGDLIFAFVYDLRKQKRGLFPVLEMRHPIISLLTPFEHFTVPLFSADTSMTLSKNSPVEQINRLLDNWEQAPSQAEHSYLFFQNGQKYWMHISLIPHSPGIRAVAYTSTEKELQSMEHFKTNLYGYLSLFFVFLIFLEVLSLRKKRVRSAGKSTPSLTGSPLSEKDIPAILEKGETEQTEFKSSLRWDYRELKVNVVLETVILKTIAAFANGKGGTLIIGVGDNGEILGLEPDFDTLKKKDADGFELHLRRLIKNQFGISFSTAHLEITFPEVKGKTLCAIRVMSSHHPLYLKTKNKNGNEIEKFYVRMGNASQEISSLHEIQQYIKNRFK</sequence>
<dbReference type="PANTHER" id="PTHR30595">
    <property type="entry name" value="GLPR-RELATED TRANSCRIPTIONAL REPRESSOR"/>
    <property type="match status" value="1"/>
</dbReference>
<dbReference type="EMBL" id="UOET01000299">
    <property type="protein sequence ID" value="VAW28931.1"/>
    <property type="molecule type" value="Genomic_DNA"/>
</dbReference>
<keyword evidence="1" id="KW-0812">Transmembrane</keyword>
<dbReference type="PANTHER" id="PTHR30595:SF6">
    <property type="entry name" value="SCHLAFEN ALBA-2 DOMAIN-CONTAINING PROTEIN"/>
    <property type="match status" value="1"/>
</dbReference>
<name>A0A3B0UD66_9ZZZZ</name>
<dbReference type="InterPro" id="IPR007421">
    <property type="entry name" value="Schlafen_AlbA_2_dom"/>
</dbReference>
<protein>
    <recommendedName>
        <fullName evidence="2">Schlafen AlbA-2 domain-containing protein</fullName>
    </recommendedName>
</protein>
<proteinExistence type="predicted"/>
<evidence type="ECO:0000313" key="3">
    <source>
        <dbReference type="EMBL" id="VAW28931.1"/>
    </source>
</evidence>
<gene>
    <name evidence="3" type="ORF">MNBD_BACTEROID07-204</name>
</gene>
<keyword evidence="1" id="KW-0472">Membrane</keyword>
<dbReference type="Pfam" id="PF04326">
    <property type="entry name" value="SLFN_AlbA_2"/>
    <property type="match status" value="1"/>
</dbReference>
<evidence type="ECO:0000256" key="1">
    <source>
        <dbReference type="SAM" id="Phobius"/>
    </source>
</evidence>
<reference evidence="3" key="1">
    <citation type="submission" date="2018-06" db="EMBL/GenBank/DDBJ databases">
        <authorList>
            <person name="Zhirakovskaya E."/>
        </authorList>
    </citation>
    <scope>NUCLEOTIDE SEQUENCE</scope>
</reference>
<dbReference type="Gene3D" id="3.30.950.30">
    <property type="entry name" value="Schlafen, AAA domain"/>
    <property type="match status" value="1"/>
</dbReference>
<dbReference type="InterPro" id="IPR038461">
    <property type="entry name" value="Schlafen_AlbA_2_dom_sf"/>
</dbReference>
<evidence type="ECO:0000259" key="2">
    <source>
        <dbReference type="Pfam" id="PF04326"/>
    </source>
</evidence>